<evidence type="ECO:0000256" key="1">
    <source>
        <dbReference type="SAM" id="MobiDB-lite"/>
    </source>
</evidence>
<feature type="region of interest" description="Disordered" evidence="1">
    <location>
        <begin position="1"/>
        <end position="57"/>
    </location>
</feature>
<evidence type="ECO:0000313" key="2">
    <source>
        <dbReference type="EMBL" id="ACR37539.1"/>
    </source>
</evidence>
<dbReference type="EMBL" id="BT087186">
    <property type="protein sequence ID" value="ACR37539.1"/>
    <property type="molecule type" value="mRNA"/>
</dbReference>
<reference evidence="2" key="1">
    <citation type="journal article" date="2009" name="PLoS Genet.">
        <title>Sequencing, mapping, and analysis of 27,455 maize full-length cDNAs.</title>
        <authorList>
            <person name="Soderlund C."/>
            <person name="Descour A."/>
            <person name="Kudrna D."/>
            <person name="Bomhoff M."/>
            <person name="Boyd L."/>
            <person name="Currie J."/>
            <person name="Angelova A."/>
            <person name="Collura K."/>
            <person name="Wissotski M."/>
            <person name="Ashley E."/>
            <person name="Morrow D."/>
            <person name="Fernandes J."/>
            <person name="Walbot V."/>
            <person name="Yu Y."/>
        </authorList>
    </citation>
    <scope>NUCLEOTIDE SEQUENCE</scope>
    <source>
        <strain evidence="2">B73</strain>
    </source>
</reference>
<protein>
    <submittedName>
        <fullName evidence="2">Uncharacterized protein</fullName>
    </submittedName>
</protein>
<sequence length="92" mass="9950">MVPPGDCSSFPQWGSGGAPVADWSATGRSLDTQDHRTEMADVPGGSHHADSGPGNHRSYQAELQKLFLNQRLHEATSLNYHSAVVLHNDWGV</sequence>
<reference evidence="2" key="2">
    <citation type="submission" date="2012-06" db="EMBL/GenBank/DDBJ databases">
        <authorList>
            <person name="Yu Y."/>
            <person name="Currie J."/>
            <person name="Lomeli R."/>
            <person name="Angelova A."/>
            <person name="Collura K."/>
            <person name="Wissotski M."/>
            <person name="Campos D."/>
            <person name="Kudrna D."/>
            <person name="Golser W."/>
            <person name="Ashely E."/>
            <person name="Descour A."/>
            <person name="Fernandes J."/>
            <person name="Soderlund C."/>
            <person name="Walbot V."/>
        </authorList>
    </citation>
    <scope>NUCLEOTIDE SEQUENCE</scope>
    <source>
        <strain evidence="2">B73</strain>
    </source>
</reference>
<accession>C4J8N9</accession>
<name>C4J8N9_MAIZE</name>
<proteinExistence type="evidence at transcript level"/>
<organism evidence="2">
    <name type="scientific">Zea mays</name>
    <name type="common">Maize</name>
    <dbReference type="NCBI Taxonomy" id="4577"/>
    <lineage>
        <taxon>Eukaryota</taxon>
        <taxon>Viridiplantae</taxon>
        <taxon>Streptophyta</taxon>
        <taxon>Embryophyta</taxon>
        <taxon>Tracheophyta</taxon>
        <taxon>Spermatophyta</taxon>
        <taxon>Magnoliopsida</taxon>
        <taxon>Liliopsida</taxon>
        <taxon>Poales</taxon>
        <taxon>Poaceae</taxon>
        <taxon>PACMAD clade</taxon>
        <taxon>Panicoideae</taxon>
        <taxon>Andropogonodae</taxon>
        <taxon>Andropogoneae</taxon>
        <taxon>Tripsacinae</taxon>
        <taxon>Zea</taxon>
    </lineage>
</organism>
<dbReference type="AlphaFoldDB" id="C4J8N9"/>